<dbReference type="Gene3D" id="3.40.525.10">
    <property type="entry name" value="CRAL-TRIO lipid binding domain"/>
    <property type="match status" value="1"/>
</dbReference>
<dbReference type="Gene3D" id="1.10.8.20">
    <property type="entry name" value="N-terminal domain of phosphatidylinositol transfer protein sec14p"/>
    <property type="match status" value="1"/>
</dbReference>
<evidence type="ECO:0000313" key="3">
    <source>
        <dbReference type="Proteomes" id="UP000010091"/>
    </source>
</evidence>
<dbReference type="InterPro" id="IPR036865">
    <property type="entry name" value="CRAL-TRIO_dom_sf"/>
</dbReference>
<feature type="domain" description="CRAL-TRIO" evidence="1">
    <location>
        <begin position="98"/>
        <end position="271"/>
    </location>
</feature>
<dbReference type="RefSeq" id="XP_012046161.1">
    <property type="nucleotide sequence ID" value="XM_012190771.1"/>
</dbReference>
<dbReference type="SUPFAM" id="SSF52087">
    <property type="entry name" value="CRAL/TRIO domain"/>
    <property type="match status" value="1"/>
</dbReference>
<dbReference type="SMART" id="SM00516">
    <property type="entry name" value="SEC14"/>
    <property type="match status" value="1"/>
</dbReference>
<dbReference type="PROSITE" id="PS50191">
    <property type="entry name" value="CRAL_TRIO"/>
    <property type="match status" value="1"/>
</dbReference>
<dbReference type="Pfam" id="PF00650">
    <property type="entry name" value="CRAL_TRIO"/>
    <property type="match status" value="1"/>
</dbReference>
<dbReference type="PRINTS" id="PR00180">
    <property type="entry name" value="CRETINALDHBP"/>
</dbReference>
<proteinExistence type="predicted"/>
<dbReference type="SUPFAM" id="SSF46938">
    <property type="entry name" value="CRAL/TRIO N-terminal domain"/>
    <property type="match status" value="1"/>
</dbReference>
<sequence>MSASDPLSGHPGHLSAAQETALKEFRQQLTSEELIPADWEALVQRIEYNRFDDQTLLRFLRARKFDLPKAKLMWANNEKWRKQFGADEIAANGFDYPEQSQVVKYYPQFYHKTDNDGRPVYIEQLGKLDINKLYAITTQDRQLKRLVSEYEKFLRDRLPASSKMMGHLVETSCTILDLNNAGISTFYKVKDYVRAASAIGQNNYPEVMGHMFIINAPYLFSTVWSLIKPWLDEATVRKIHILGKNYKPELLQYIPAENLPADLGGTCKCPAGCEMSDAGPWNVDTATAV</sequence>
<dbReference type="PANTHER" id="PTHR45657">
    <property type="entry name" value="CRAL-TRIO DOMAIN-CONTAINING PROTEIN YKL091C-RELATED"/>
    <property type="match status" value="1"/>
</dbReference>
<reference evidence="2 3" key="1">
    <citation type="journal article" date="2014" name="PLoS Genet.">
        <title>Analysis of the genome and transcriptome of Cryptococcus neoformans var. grubii reveals complex RNA expression and microevolution leading to virulence attenuation.</title>
        <authorList>
            <person name="Janbon G."/>
            <person name="Ormerod K.L."/>
            <person name="Paulet D."/>
            <person name="Byrnes E.J.III."/>
            <person name="Yadav V."/>
            <person name="Chatterjee G."/>
            <person name="Mullapudi N."/>
            <person name="Hon C.C."/>
            <person name="Billmyre R.B."/>
            <person name="Brunel F."/>
            <person name="Bahn Y.S."/>
            <person name="Chen W."/>
            <person name="Chen Y."/>
            <person name="Chow E.W."/>
            <person name="Coppee J.Y."/>
            <person name="Floyd-Averette A."/>
            <person name="Gaillardin C."/>
            <person name="Gerik K.J."/>
            <person name="Goldberg J."/>
            <person name="Gonzalez-Hilarion S."/>
            <person name="Gujja S."/>
            <person name="Hamlin J.L."/>
            <person name="Hsueh Y.P."/>
            <person name="Ianiri G."/>
            <person name="Jones S."/>
            <person name="Kodira C.D."/>
            <person name="Kozubowski L."/>
            <person name="Lam W."/>
            <person name="Marra M."/>
            <person name="Mesner L.D."/>
            <person name="Mieczkowski P.A."/>
            <person name="Moyrand F."/>
            <person name="Nielsen K."/>
            <person name="Proux C."/>
            <person name="Rossignol T."/>
            <person name="Schein J.E."/>
            <person name="Sun S."/>
            <person name="Wollschlaeger C."/>
            <person name="Wood I.A."/>
            <person name="Zeng Q."/>
            <person name="Neuveglise C."/>
            <person name="Newlon C.S."/>
            <person name="Perfect J.R."/>
            <person name="Lodge J.K."/>
            <person name="Idnurm A."/>
            <person name="Stajich J.E."/>
            <person name="Kronstad J.W."/>
            <person name="Sanyal K."/>
            <person name="Heitman J."/>
            <person name="Fraser J.A."/>
            <person name="Cuomo C.A."/>
            <person name="Dietrich F.S."/>
        </authorList>
    </citation>
    <scope>NUCLEOTIDE SEQUENCE [LARGE SCALE GENOMIC DNA]</scope>
    <source>
        <strain evidence="3">H99 / ATCC 208821 / CBS 10515 / FGSC 9487</strain>
    </source>
</reference>
<dbReference type="PANTHER" id="PTHR45657:SF1">
    <property type="entry name" value="CRAL-TRIO DOMAIN-CONTAINING PROTEIN YKL091C-RELATED"/>
    <property type="match status" value="1"/>
</dbReference>
<dbReference type="InterPro" id="IPR036273">
    <property type="entry name" value="CRAL/TRIO_N_dom_sf"/>
</dbReference>
<keyword evidence="3" id="KW-1185">Reference proteome</keyword>
<dbReference type="KEGG" id="cng:CNAG_00036"/>
<protein>
    <submittedName>
        <fullName evidence="2">Sec14 cytosolic factor</fullName>
    </submittedName>
</protein>
<evidence type="ECO:0000313" key="2">
    <source>
        <dbReference type="EMBL" id="AFR92175.2"/>
    </source>
</evidence>
<dbReference type="SMART" id="SM01100">
    <property type="entry name" value="CRAL_TRIO_N"/>
    <property type="match status" value="1"/>
</dbReference>
<dbReference type="HOGENOM" id="CLU_014001_0_1_1"/>
<gene>
    <name evidence="2" type="ORF">CNAG_00036</name>
</gene>
<accession>J9VKE6</accession>
<dbReference type="Pfam" id="PF03765">
    <property type="entry name" value="CRAL_TRIO_N"/>
    <property type="match status" value="1"/>
</dbReference>
<name>J9VKE6_CRYN9</name>
<dbReference type="Proteomes" id="UP000010091">
    <property type="component" value="Chromosome 1"/>
</dbReference>
<dbReference type="InterPro" id="IPR001251">
    <property type="entry name" value="CRAL-TRIO_dom"/>
</dbReference>
<organism evidence="2 3">
    <name type="scientific">Cryptococcus neoformans (strain H99 / ATCC 208821 / CBS 10515 / FGSC 9487)</name>
    <name type="common">Cryptococcus neoformans var. grubii serotype A</name>
    <dbReference type="NCBI Taxonomy" id="235443"/>
    <lineage>
        <taxon>Eukaryota</taxon>
        <taxon>Fungi</taxon>
        <taxon>Dikarya</taxon>
        <taxon>Basidiomycota</taxon>
        <taxon>Agaricomycotina</taxon>
        <taxon>Tremellomycetes</taxon>
        <taxon>Tremellales</taxon>
        <taxon>Cryptococcaceae</taxon>
        <taxon>Cryptococcus</taxon>
        <taxon>Cryptococcus neoformans species complex</taxon>
    </lineage>
</organism>
<dbReference type="EMBL" id="CP003820">
    <property type="protein sequence ID" value="AFR92175.2"/>
    <property type="molecule type" value="Genomic_DNA"/>
</dbReference>
<dbReference type="CDD" id="cd00170">
    <property type="entry name" value="SEC14"/>
    <property type="match status" value="1"/>
</dbReference>
<dbReference type="InterPro" id="IPR011074">
    <property type="entry name" value="CRAL/TRIO_N_dom"/>
</dbReference>
<dbReference type="VEuPathDB" id="FungiDB:CNAG_00036"/>
<dbReference type="InterPro" id="IPR051026">
    <property type="entry name" value="PI/PC_transfer"/>
</dbReference>
<dbReference type="AlphaFoldDB" id="J9VKE6"/>
<dbReference type="GeneID" id="23883908"/>
<evidence type="ECO:0000259" key="1">
    <source>
        <dbReference type="PROSITE" id="PS50191"/>
    </source>
</evidence>
<dbReference type="OrthoDB" id="1434354at2759"/>